<dbReference type="Proteomes" id="UP001139981">
    <property type="component" value="Unassembled WGS sequence"/>
</dbReference>
<dbReference type="EMBL" id="JANBVB010001284">
    <property type="protein sequence ID" value="KAJ2890602.1"/>
    <property type="molecule type" value="Genomic_DNA"/>
</dbReference>
<gene>
    <name evidence="1" type="primary">SWA2</name>
    <name evidence="1" type="ORF">IWW38_004046</name>
</gene>
<proteinExistence type="predicted"/>
<keyword evidence="2" id="KW-1185">Reference proteome</keyword>
<organism evidence="1 2">
    <name type="scientific">Coemansia aciculifera</name>
    <dbReference type="NCBI Taxonomy" id="417176"/>
    <lineage>
        <taxon>Eukaryota</taxon>
        <taxon>Fungi</taxon>
        <taxon>Fungi incertae sedis</taxon>
        <taxon>Zoopagomycota</taxon>
        <taxon>Kickxellomycotina</taxon>
        <taxon>Kickxellomycetes</taxon>
        <taxon>Kickxellales</taxon>
        <taxon>Kickxellaceae</taxon>
        <taxon>Coemansia</taxon>
    </lineage>
</organism>
<evidence type="ECO:0000313" key="1">
    <source>
        <dbReference type="EMBL" id="KAJ2890602.1"/>
    </source>
</evidence>
<feature type="non-terminal residue" evidence="1">
    <location>
        <position position="1"/>
    </location>
</feature>
<protein>
    <submittedName>
        <fullName evidence="1">Auxilin-like clathrin-binding protein required for normal clathrin function</fullName>
    </submittedName>
</protein>
<sequence>SPADPWNFDALEQAGALRPASRTPVLQRQIVAAAATASALDFDPLGGFSPSTAPAALAPASAYNDNRMSNTNPDRSLAVEESSSDDDLLPVNVGSSRAVRQEPFADRDFEIAQVVGYGFSAEQAATALEIAGSSRAAVQLLREQQVTARKMSGQQSRLRQAAPVSSRQQPQGTRDNRPAGNGGEDSSDDDGTGFCYGDSRHKPAAGRGQTAAGQPSSASFAAKVPSADQLLASANELGTNVWKQANTWFALGKKKVMELQETVMDQRKPGGAQDFGSASRSRTVESEYLPSTQRYRDYGSSSSGDEYRDYTSANRQSRQEARQPDSLSAAATSSGSGMRNARPDEAQSSFGRSYLNPSRSPAMQANNVVARSPSVIGAHTAKPSPAPIPPVPEHALQESNTAKSGANEQFKLGQFGEAIAGYTQAISSVARHSTVHPILILLYNNRALAYARNGEAKNASADCSLALELCGQYQANGVIELAGAATGRVDVAEQRAKSLQRRAVAYEDSECYREGLGDWKALREAARDSIQRQQSMHGIQRCEKVLGVSQPATAASLSKSATPKPAAETRPEDLASVFASISLAAVKSGNGGILKMQTENSAAVAELRKKDQARRDEDDQRLVLLDHVDAELKRWRDGKQQNIRALLSSLHTLLPEFTPIGMHDILEPNKVKRAYMRAIAKLHPDKLGQDIDLRTKMISSSVFSSLNEAWDAFKAQENIS</sequence>
<accession>A0ACC1M022</accession>
<evidence type="ECO:0000313" key="2">
    <source>
        <dbReference type="Proteomes" id="UP001139981"/>
    </source>
</evidence>
<reference evidence="1" key="1">
    <citation type="submission" date="2022-07" db="EMBL/GenBank/DDBJ databases">
        <title>Phylogenomic reconstructions and comparative analyses of Kickxellomycotina fungi.</title>
        <authorList>
            <person name="Reynolds N.K."/>
            <person name="Stajich J.E."/>
            <person name="Barry K."/>
            <person name="Grigoriev I.V."/>
            <person name="Crous P."/>
            <person name="Smith M.E."/>
        </authorList>
    </citation>
    <scope>NUCLEOTIDE SEQUENCE</scope>
    <source>
        <strain evidence="1">CBS 190363</strain>
    </source>
</reference>
<comment type="caution">
    <text evidence="1">The sequence shown here is derived from an EMBL/GenBank/DDBJ whole genome shotgun (WGS) entry which is preliminary data.</text>
</comment>
<name>A0ACC1M022_9FUNG</name>